<dbReference type="InterPro" id="IPR013083">
    <property type="entry name" value="Znf_RING/FYVE/PHD"/>
</dbReference>
<evidence type="ECO:0000256" key="1">
    <source>
        <dbReference type="ARBA" id="ARBA00000900"/>
    </source>
</evidence>
<dbReference type="UniPathway" id="UPA00143"/>
<dbReference type="InterPro" id="IPR054476">
    <property type="entry name" value="Ltn1_N"/>
</dbReference>
<keyword evidence="19" id="KW-1185">Reference proteome</keyword>
<keyword evidence="12 16" id="KW-0833">Ubl conjugation pathway</keyword>
<dbReference type="Gene3D" id="3.30.40.10">
    <property type="entry name" value="Zinc/RING finger domain, C3HC4 (zinc finger)"/>
    <property type="match status" value="1"/>
</dbReference>
<dbReference type="GO" id="GO:0043023">
    <property type="term" value="F:ribosomal large subunit binding"/>
    <property type="evidence" value="ECO:0007669"/>
    <property type="project" value="TreeGrafter"/>
</dbReference>
<protein>
    <recommendedName>
        <fullName evidence="6 16">E3 ubiquitin-protein ligase listerin</fullName>
        <ecNumber evidence="5 16">2.3.2.27</ecNumber>
    </recommendedName>
    <alternativeName>
        <fullName evidence="16">RING-type E3 ubiquitin transferase listerin</fullName>
    </alternativeName>
</protein>
<dbReference type="InterPro" id="IPR039804">
    <property type="entry name" value="RING-CH-C4HC3_LTN1"/>
</dbReference>
<keyword evidence="8 16" id="KW-0808">Transferase</keyword>
<dbReference type="GO" id="GO:0016567">
    <property type="term" value="P:protein ubiquitination"/>
    <property type="evidence" value="ECO:0007669"/>
    <property type="project" value="UniProtKB-UniPathway"/>
</dbReference>
<dbReference type="EC" id="2.3.2.27" evidence="5 16"/>
<dbReference type="InterPro" id="IPR054477">
    <property type="entry name" value="LTN1_E3_ligase_6th"/>
</dbReference>
<dbReference type="GO" id="GO:0072344">
    <property type="term" value="P:rescue of stalled ribosome"/>
    <property type="evidence" value="ECO:0007669"/>
    <property type="project" value="UniProtKB-UniRule"/>
</dbReference>
<evidence type="ECO:0000256" key="10">
    <source>
        <dbReference type="ARBA" id="ARBA00022737"/>
    </source>
</evidence>
<dbReference type="InParanoid" id="K0KM16"/>
<evidence type="ECO:0000256" key="11">
    <source>
        <dbReference type="ARBA" id="ARBA00022771"/>
    </source>
</evidence>
<evidence type="ECO:0000256" key="5">
    <source>
        <dbReference type="ARBA" id="ARBA00012483"/>
    </source>
</evidence>
<dbReference type="SMART" id="SM00184">
    <property type="entry name" value="RING"/>
    <property type="match status" value="1"/>
</dbReference>
<comment type="function">
    <text evidence="14">E3 ubiquitin-protein ligase component of the ribosome quality control complex (RQC), a ribosome-associated complex that mediates ubiquitination and extraction of incompletely synthesized nascent chains for proteasomal degradation. Mediates ubiquitination of proteins derived from mRNAs lacking stop codons (non-stop proteins) and other translation arrest products induced by poly-lysine sequences and tandem rare codons. Ubiquitination leads to CDC48 recruitment for extraction and degradation of the incomplete translation product. May indirectly play a role in chromatin function and transcription.</text>
</comment>
<dbReference type="PROSITE" id="PS50089">
    <property type="entry name" value="ZF_RING_2"/>
    <property type="match status" value="1"/>
</dbReference>
<comment type="subcellular location">
    <subcellularLocation>
        <location evidence="2">Cytoplasm</location>
        <location evidence="2">Cytosol</location>
    </subcellularLocation>
</comment>
<comment type="similarity">
    <text evidence="4 16">Belongs to the LTN1 family.</text>
</comment>
<keyword evidence="9 16" id="KW-0479">Metal-binding</keyword>
<evidence type="ECO:0000256" key="4">
    <source>
        <dbReference type="ARBA" id="ARBA00007997"/>
    </source>
</evidence>
<dbReference type="GO" id="GO:0061630">
    <property type="term" value="F:ubiquitin protein ligase activity"/>
    <property type="evidence" value="ECO:0007669"/>
    <property type="project" value="UniProtKB-UniRule"/>
</dbReference>
<dbReference type="InterPro" id="IPR001841">
    <property type="entry name" value="Znf_RING"/>
</dbReference>
<name>K0KM16_WICCF</name>
<evidence type="ECO:0000256" key="16">
    <source>
        <dbReference type="RuleBase" id="RU367090"/>
    </source>
</evidence>
<comment type="caution">
    <text evidence="18">The sequence shown here is derived from an EMBL/GenBank/DDBJ whole genome shotgun (WGS) entry which is preliminary data.</text>
</comment>
<dbReference type="InterPro" id="IPR039795">
    <property type="entry name" value="LTN1/Rkr1"/>
</dbReference>
<dbReference type="HOGENOM" id="CLU_262564_0_0_1"/>
<dbReference type="GO" id="GO:1990116">
    <property type="term" value="P:ribosome-associated ubiquitin-dependent protein catabolic process"/>
    <property type="evidence" value="ECO:0007669"/>
    <property type="project" value="UniProtKB-UniRule"/>
</dbReference>
<evidence type="ECO:0000256" key="15">
    <source>
        <dbReference type="PROSITE-ProRule" id="PRU00175"/>
    </source>
</evidence>
<sequence length="1526" mass="175757">MSFGNPFASSVYEDESGTSGLGYNGFEVSLNYISGLPDPNIVSNSSLKLIFKSLLKRDDTTKEKALNELTSYAALKENQPELKDDLVLITWVQLYPKLSISESKAVRSLAHHVQTLFISNLQKSYAKYLQDTIPILLTGLYDLDTSVVNSTTKHLQAAFNNDQNKVNNVWILFQTQILNFADQVLNKETIDSLSDDRFVARDEAELKYLRLVNATISVVNYLIQLGFTTNPTKMEKNLELYYKFFTYENLWHLLLVNTNLNNQRIYKTLLSLLNSTLKNRPDLITDKAWKLISKRFLKSLTFTKKVDSKSQNSVIYSSLVIPILSTLINLEKNKPGFQEYDKSAKERVVGLLKIGSLNSDAIYYTLLQSFLTLTSIIDLQDEVESKTIENILYDDFKSEVSKNLRFRNGASFIINSLSLYLTIVTKFQDKSQTEKLLGNITHEVLQIKSPVTSQLTGILSKYVKPEIVQKEILETNPDNVNNILSLSTKTATPIDELLSKSFDSLKIKSEDESQDISKEPAFTIYEHIINSNITDYSTQVNEFIDELPSFVSTNFIDQPIRILIKYAESDLFSEEVFYESFETLILKLEYINATSHLLNRLDSFKNRDELLQNSSGLKKLLKDSISKYDFTSDYLFKPYFTNPTTIINLYNVADQQEKVPIFVDYYWRYNSEDDELFCLLSRQTNFLDHALWRSPLAIPVHKKVESFFPKHADLRTKFFTSLRQHVVDNGASLEIENHITNLLDQNPDLVKEIIPDNYTKTITEAYGEVIDSRLALGNPLQSNIYILNTEENSFKAEEVVSLIKYAQFLDNMAYEFKPEVVLNFNVISEIAADYEFLVDESKSKFSSDSLLQFQRISNEKFNSFFANESFNSLVSQIISGEFSNDLLRLLVEPNSSSVFSFYHNRLLKHVLSALFNAQSPKVTELDIDGYVKKGIRSKDSSFLLSLTTVLSVLGSSLADLQYERLRNLVGSELIGLRPIEINTEGLKKLSILNNFVGSGDFDSDFVPFQPQRFNMIINEVNKWLESDVAFEPEFVFVRLQLLQFLTSINGLEFEKTENFVELSIRVLQDTIGIVSVGEEDRSLELKYYSLKLYLTLEKRGLLEKSTATDLQSEILEFFINENYKEVNRPVFIYNNLLNRILNKIPTKQFGERYSELFTKFQNSTNFELKRPLLQIISRVIIARQQDLVIEFELSKDGDDLSNFKIPQNLIDNVLKVPEFDEDDLEEEKKLINYLWNWVLILLNFKDITLRLRALYINQLQTENDELITKFLNFISLLINGFSDDKEFNQKISNDHDSFINYGFENSVDDLVVEVRLLSIHLFYTILTSIGSSASNWFNDIKDRNFKARVEQFTSKFISPSLINHKLNDFESKSTSLTSKDDNLKIKINRITNEMKASYLIDEQYLEVVFKIPITFPLNNIEVLGPSRVGVKEQQWKAWLLSSQRIISLQNGEILESLEYFLKNVSFHFKGFEECAICYSILHQDNSLPSKTCSTCKNKFHAGCLYKWFKSSGGNTCPLCRSTFNFR</sequence>
<evidence type="ECO:0000256" key="3">
    <source>
        <dbReference type="ARBA" id="ARBA00004906"/>
    </source>
</evidence>
<dbReference type="GO" id="GO:1990112">
    <property type="term" value="C:RQC complex"/>
    <property type="evidence" value="ECO:0007669"/>
    <property type="project" value="UniProtKB-UniRule"/>
</dbReference>
<dbReference type="Pfam" id="PF23009">
    <property type="entry name" value="UBC_like"/>
    <property type="match status" value="1"/>
</dbReference>
<organism evidence="18 19">
    <name type="scientific">Wickerhamomyces ciferrii (strain ATCC 14091 / BCRC 22168 / CBS 111 / JCM 3599 / NBRC 0793 / NRRL Y-1031 F-60-10)</name>
    <name type="common">Yeast</name>
    <name type="synonym">Pichia ciferrii</name>
    <dbReference type="NCBI Taxonomy" id="1206466"/>
    <lineage>
        <taxon>Eukaryota</taxon>
        <taxon>Fungi</taxon>
        <taxon>Dikarya</taxon>
        <taxon>Ascomycota</taxon>
        <taxon>Saccharomycotina</taxon>
        <taxon>Saccharomycetes</taxon>
        <taxon>Phaffomycetales</taxon>
        <taxon>Wickerhamomycetaceae</taxon>
        <taxon>Wickerhamomyces</taxon>
    </lineage>
</organism>
<feature type="domain" description="RING-type" evidence="17">
    <location>
        <begin position="1474"/>
        <end position="1520"/>
    </location>
</feature>
<comment type="pathway">
    <text evidence="3 16">Protein modification; protein ubiquitination.</text>
</comment>
<dbReference type="EMBL" id="CAIF01000236">
    <property type="protein sequence ID" value="CCH46265.1"/>
    <property type="molecule type" value="Genomic_DNA"/>
</dbReference>
<dbReference type="STRING" id="1206466.K0KM16"/>
<dbReference type="FunCoup" id="K0KM16">
    <property type="interactions" value="610"/>
</dbReference>
<dbReference type="Pfam" id="PF13639">
    <property type="entry name" value="zf-RING_2"/>
    <property type="match status" value="1"/>
</dbReference>
<dbReference type="InterPro" id="IPR011016">
    <property type="entry name" value="Znf_RING-CH"/>
</dbReference>
<dbReference type="FunFam" id="3.30.40.10:FF:000038">
    <property type="entry name" value="E3 ubiquitin-protein ligase listerin"/>
    <property type="match status" value="1"/>
</dbReference>
<dbReference type="InterPro" id="IPR054478">
    <property type="entry name" value="LTN1_UBC"/>
</dbReference>
<dbReference type="Pfam" id="PF22999">
    <property type="entry name" value="LTN1_E3_ligase_6th"/>
    <property type="match status" value="1"/>
</dbReference>
<dbReference type="GO" id="GO:0008270">
    <property type="term" value="F:zinc ion binding"/>
    <property type="evidence" value="ECO:0007669"/>
    <property type="project" value="UniProtKB-KW"/>
</dbReference>
<dbReference type="SUPFAM" id="SSF57850">
    <property type="entry name" value="RING/U-box"/>
    <property type="match status" value="1"/>
</dbReference>
<dbReference type="PANTHER" id="PTHR12389">
    <property type="entry name" value="ZINC FINGER PROTEIN 294"/>
    <property type="match status" value="1"/>
</dbReference>
<keyword evidence="13 16" id="KW-0862">Zinc</keyword>
<dbReference type="SMART" id="SM00744">
    <property type="entry name" value="RINGv"/>
    <property type="match status" value="1"/>
</dbReference>
<evidence type="ECO:0000256" key="2">
    <source>
        <dbReference type="ARBA" id="ARBA00004514"/>
    </source>
</evidence>
<evidence type="ECO:0000259" key="17">
    <source>
        <dbReference type="PROSITE" id="PS50089"/>
    </source>
</evidence>
<accession>K0KM16</accession>
<evidence type="ECO:0000256" key="8">
    <source>
        <dbReference type="ARBA" id="ARBA00022679"/>
    </source>
</evidence>
<keyword evidence="11 15" id="KW-0863">Zinc-finger</keyword>
<keyword evidence="10" id="KW-0677">Repeat</keyword>
<dbReference type="Proteomes" id="UP000009328">
    <property type="component" value="Unassembled WGS sequence"/>
</dbReference>
<evidence type="ECO:0000313" key="19">
    <source>
        <dbReference type="Proteomes" id="UP000009328"/>
    </source>
</evidence>
<comment type="catalytic activity">
    <reaction evidence="1 16">
        <text>S-ubiquitinyl-[E2 ubiquitin-conjugating enzyme]-L-cysteine + [acceptor protein]-L-lysine = [E2 ubiquitin-conjugating enzyme]-L-cysteine + N(6)-ubiquitinyl-[acceptor protein]-L-lysine.</text>
        <dbReference type="EC" id="2.3.2.27"/>
    </reaction>
</comment>
<dbReference type="GO" id="GO:0005829">
    <property type="term" value="C:cytosol"/>
    <property type="evidence" value="ECO:0007669"/>
    <property type="project" value="UniProtKB-SubCell"/>
</dbReference>
<dbReference type="CDD" id="cd16491">
    <property type="entry name" value="RING-CH-C4HC3_LTN1"/>
    <property type="match status" value="1"/>
</dbReference>
<evidence type="ECO:0000256" key="6">
    <source>
        <dbReference type="ARBA" id="ARBA00017157"/>
    </source>
</evidence>
<comment type="subunit">
    <text evidence="16">Component of the ribosome quality control complex (RQC).</text>
</comment>
<keyword evidence="7" id="KW-0963">Cytoplasm</keyword>
<evidence type="ECO:0000256" key="14">
    <source>
        <dbReference type="ARBA" id="ARBA00055150"/>
    </source>
</evidence>
<dbReference type="PANTHER" id="PTHR12389:SF0">
    <property type="entry name" value="E3 UBIQUITIN-PROTEIN LIGASE LISTERIN"/>
    <property type="match status" value="1"/>
</dbReference>
<proteinExistence type="inferred from homology"/>
<reference evidence="18 19" key="1">
    <citation type="journal article" date="2012" name="Eukaryot. Cell">
        <title>Draft genome sequence of Wickerhamomyces ciferrii NRRL Y-1031 F-60-10.</title>
        <authorList>
            <person name="Schneider J."/>
            <person name="Andrea H."/>
            <person name="Blom J."/>
            <person name="Jaenicke S."/>
            <person name="Ruckert C."/>
            <person name="Schorsch C."/>
            <person name="Szczepanowski R."/>
            <person name="Farwick M."/>
            <person name="Goesmann A."/>
            <person name="Puhler A."/>
            <person name="Schaffer S."/>
            <person name="Tauch A."/>
            <person name="Kohler T."/>
            <person name="Brinkrolf K."/>
        </authorList>
    </citation>
    <scope>NUCLEOTIDE SEQUENCE [LARGE SCALE GENOMIC DNA]</scope>
    <source>
        <strain evidence="19">ATCC 14091 / BCRC 22168 / CBS 111 / JCM 3599 / NBRC 0793 / NRRL Y-1031 F-60-10</strain>
    </source>
</reference>
<evidence type="ECO:0000256" key="9">
    <source>
        <dbReference type="ARBA" id="ARBA00022723"/>
    </source>
</evidence>
<evidence type="ECO:0000256" key="12">
    <source>
        <dbReference type="ARBA" id="ARBA00022786"/>
    </source>
</evidence>
<dbReference type="Pfam" id="PF22958">
    <property type="entry name" value="Ltn1_1st"/>
    <property type="match status" value="1"/>
</dbReference>
<evidence type="ECO:0000256" key="7">
    <source>
        <dbReference type="ARBA" id="ARBA00022490"/>
    </source>
</evidence>
<dbReference type="eggNOG" id="KOG0803">
    <property type="taxonomic scope" value="Eukaryota"/>
</dbReference>
<dbReference type="SMART" id="SM01197">
    <property type="entry name" value="FANCL_C"/>
    <property type="match status" value="1"/>
</dbReference>
<evidence type="ECO:0000313" key="18">
    <source>
        <dbReference type="EMBL" id="CCH46265.1"/>
    </source>
</evidence>
<comment type="function">
    <text evidence="16">E3 ubiquitin-protein ligase. Component of the ribosome quality control complex (RQC), a ribosome-associated complex that mediates ubiquitination and extraction of incompletely synthesized nascent chains for proteasomal degradation.</text>
</comment>
<evidence type="ECO:0000256" key="13">
    <source>
        <dbReference type="ARBA" id="ARBA00022833"/>
    </source>
</evidence>
<gene>
    <name evidence="18" type="ORF">BN7_5857</name>
</gene>